<dbReference type="SMART" id="SM00220">
    <property type="entry name" value="S_TKc"/>
    <property type="match status" value="1"/>
</dbReference>
<gene>
    <name evidence="3" type="ORF">MARPO_0031s0166</name>
</gene>
<dbReference type="GO" id="GO:0007165">
    <property type="term" value="P:signal transduction"/>
    <property type="evidence" value="ECO:0000318"/>
    <property type="project" value="GO_Central"/>
</dbReference>
<evidence type="ECO:0000313" key="3">
    <source>
        <dbReference type="EMBL" id="PTQ42203.1"/>
    </source>
</evidence>
<evidence type="ECO:0000313" key="4">
    <source>
        <dbReference type="Proteomes" id="UP000244005"/>
    </source>
</evidence>
<dbReference type="SUPFAM" id="SSF56112">
    <property type="entry name" value="Protein kinase-like (PK-like)"/>
    <property type="match status" value="1"/>
</dbReference>
<accession>A0A2R6X7Y1</accession>
<dbReference type="Gene3D" id="1.10.510.10">
    <property type="entry name" value="Transferase(Phosphotransferase) domain 1"/>
    <property type="match status" value="1"/>
</dbReference>
<dbReference type="AlphaFoldDB" id="A0A2R6X7Y1"/>
<dbReference type="Gramene" id="Mp2g05120.1">
    <property type="protein sequence ID" value="Mp2g05120.1.cds1"/>
    <property type="gene ID" value="Mp2g05120"/>
</dbReference>
<dbReference type="InterPro" id="IPR008271">
    <property type="entry name" value="Ser/Thr_kinase_AS"/>
</dbReference>
<dbReference type="GO" id="GO:0004674">
    <property type="term" value="F:protein serine/threonine kinase activity"/>
    <property type="evidence" value="ECO:0000318"/>
    <property type="project" value="GO_Central"/>
</dbReference>
<feature type="compositionally biased region" description="Basic residues" evidence="1">
    <location>
        <begin position="12"/>
        <end position="21"/>
    </location>
</feature>
<dbReference type="Proteomes" id="UP000244005">
    <property type="component" value="Unassembled WGS sequence"/>
</dbReference>
<protein>
    <recommendedName>
        <fullName evidence="2">Protein kinase domain-containing protein</fullName>
    </recommendedName>
</protein>
<dbReference type="PROSITE" id="PS50011">
    <property type="entry name" value="PROTEIN_KINASE_DOM"/>
    <property type="match status" value="1"/>
</dbReference>
<dbReference type="GO" id="GO:0005524">
    <property type="term" value="F:ATP binding"/>
    <property type="evidence" value="ECO:0007669"/>
    <property type="project" value="InterPro"/>
</dbReference>
<name>A0A2R6X7Y1_MARPO</name>
<evidence type="ECO:0000259" key="2">
    <source>
        <dbReference type="PROSITE" id="PS50011"/>
    </source>
</evidence>
<reference evidence="4" key="1">
    <citation type="journal article" date="2017" name="Cell">
        <title>Insights into land plant evolution garnered from the Marchantia polymorpha genome.</title>
        <authorList>
            <person name="Bowman J.L."/>
            <person name="Kohchi T."/>
            <person name="Yamato K.T."/>
            <person name="Jenkins J."/>
            <person name="Shu S."/>
            <person name="Ishizaki K."/>
            <person name="Yamaoka S."/>
            <person name="Nishihama R."/>
            <person name="Nakamura Y."/>
            <person name="Berger F."/>
            <person name="Adam C."/>
            <person name="Aki S.S."/>
            <person name="Althoff F."/>
            <person name="Araki T."/>
            <person name="Arteaga-Vazquez M.A."/>
            <person name="Balasubrmanian S."/>
            <person name="Barry K."/>
            <person name="Bauer D."/>
            <person name="Boehm C.R."/>
            <person name="Briginshaw L."/>
            <person name="Caballero-Perez J."/>
            <person name="Catarino B."/>
            <person name="Chen F."/>
            <person name="Chiyoda S."/>
            <person name="Chovatia M."/>
            <person name="Davies K.M."/>
            <person name="Delmans M."/>
            <person name="Demura T."/>
            <person name="Dierschke T."/>
            <person name="Dolan L."/>
            <person name="Dorantes-Acosta A.E."/>
            <person name="Eklund D.M."/>
            <person name="Florent S.N."/>
            <person name="Flores-Sandoval E."/>
            <person name="Fujiyama A."/>
            <person name="Fukuzawa H."/>
            <person name="Galik B."/>
            <person name="Grimanelli D."/>
            <person name="Grimwood J."/>
            <person name="Grossniklaus U."/>
            <person name="Hamada T."/>
            <person name="Haseloff J."/>
            <person name="Hetherington A.J."/>
            <person name="Higo A."/>
            <person name="Hirakawa Y."/>
            <person name="Hundley H.N."/>
            <person name="Ikeda Y."/>
            <person name="Inoue K."/>
            <person name="Inoue S.I."/>
            <person name="Ishida S."/>
            <person name="Jia Q."/>
            <person name="Kakita M."/>
            <person name="Kanazawa T."/>
            <person name="Kawai Y."/>
            <person name="Kawashima T."/>
            <person name="Kennedy M."/>
            <person name="Kinose K."/>
            <person name="Kinoshita T."/>
            <person name="Kohara Y."/>
            <person name="Koide E."/>
            <person name="Komatsu K."/>
            <person name="Kopischke S."/>
            <person name="Kubo M."/>
            <person name="Kyozuka J."/>
            <person name="Lagercrantz U."/>
            <person name="Lin S.S."/>
            <person name="Lindquist E."/>
            <person name="Lipzen A.M."/>
            <person name="Lu C.W."/>
            <person name="De Luna E."/>
            <person name="Martienssen R.A."/>
            <person name="Minamino N."/>
            <person name="Mizutani M."/>
            <person name="Mizutani M."/>
            <person name="Mochizuki N."/>
            <person name="Monte I."/>
            <person name="Mosher R."/>
            <person name="Nagasaki H."/>
            <person name="Nakagami H."/>
            <person name="Naramoto S."/>
            <person name="Nishitani K."/>
            <person name="Ohtani M."/>
            <person name="Okamoto T."/>
            <person name="Okumura M."/>
            <person name="Phillips J."/>
            <person name="Pollak B."/>
            <person name="Reinders A."/>
            <person name="Rovekamp M."/>
            <person name="Sano R."/>
            <person name="Sawa S."/>
            <person name="Schmid M.W."/>
            <person name="Shirakawa M."/>
            <person name="Solano R."/>
            <person name="Spunde A."/>
            <person name="Suetsugu N."/>
            <person name="Sugano S."/>
            <person name="Sugiyama A."/>
            <person name="Sun R."/>
            <person name="Suzuki Y."/>
            <person name="Takenaka M."/>
            <person name="Takezawa D."/>
            <person name="Tomogane H."/>
            <person name="Tsuzuki M."/>
            <person name="Ueda T."/>
            <person name="Umeda M."/>
            <person name="Ward J.M."/>
            <person name="Watanabe Y."/>
            <person name="Yazaki K."/>
            <person name="Yokoyama R."/>
            <person name="Yoshitake Y."/>
            <person name="Yotsui I."/>
            <person name="Zachgo S."/>
            <person name="Schmutz J."/>
        </authorList>
    </citation>
    <scope>NUCLEOTIDE SEQUENCE [LARGE SCALE GENOMIC DNA]</scope>
    <source>
        <strain evidence="4">Tak-1</strain>
    </source>
</reference>
<sequence length="342" mass="39103">MASSRYGSSSHSSKKSKRRKFSGSGSGSGGHGYEPRDQTAVSGTFVGNPYLLADRLSEVYKLVDDHQFFDMYEEETNSRLGQGNCAVVNKLKNTKTGEVHAVKKIIKNEFWEECPMPIYKVNLFCEAACFLEIIPKHENIVNLVRIYESPNHLYYVMECLAPFTLKDVFKSFTCAETRTCFYRILQAIDHLHQHGIIHGDMKLENICVKKEDNLFPILIDFGNCRFDPSMVRKTKSPAFNYNELFTPFELKELREFFPKTDKVGDVPQLANILRMLLTGQPHLKNSDNWEHYPMKPETSPDALALLEFMEDSKLIQNTTVEQLMQHCWFDPERLAGGSSSSG</sequence>
<dbReference type="EMBL" id="KZ772703">
    <property type="protein sequence ID" value="PTQ42203.1"/>
    <property type="molecule type" value="Genomic_DNA"/>
</dbReference>
<feature type="domain" description="Protein kinase" evidence="2">
    <location>
        <begin position="74"/>
        <end position="329"/>
    </location>
</feature>
<dbReference type="CDD" id="cd00180">
    <property type="entry name" value="PKc"/>
    <property type="match status" value="1"/>
</dbReference>
<dbReference type="InterPro" id="IPR000719">
    <property type="entry name" value="Prot_kinase_dom"/>
</dbReference>
<evidence type="ECO:0000256" key="1">
    <source>
        <dbReference type="SAM" id="MobiDB-lite"/>
    </source>
</evidence>
<dbReference type="PANTHER" id="PTHR24347">
    <property type="entry name" value="SERINE/THREONINE-PROTEIN KINASE"/>
    <property type="match status" value="1"/>
</dbReference>
<dbReference type="PROSITE" id="PS00108">
    <property type="entry name" value="PROTEIN_KINASE_ST"/>
    <property type="match status" value="1"/>
</dbReference>
<dbReference type="OrthoDB" id="1269722at2759"/>
<keyword evidence="4" id="KW-1185">Reference proteome</keyword>
<dbReference type="Pfam" id="PF00069">
    <property type="entry name" value="Pkinase"/>
    <property type="match status" value="1"/>
</dbReference>
<organism evidence="3 4">
    <name type="scientific">Marchantia polymorpha</name>
    <name type="common">Common liverwort</name>
    <name type="synonym">Marchantia aquatica</name>
    <dbReference type="NCBI Taxonomy" id="3197"/>
    <lineage>
        <taxon>Eukaryota</taxon>
        <taxon>Viridiplantae</taxon>
        <taxon>Streptophyta</taxon>
        <taxon>Embryophyta</taxon>
        <taxon>Marchantiophyta</taxon>
        <taxon>Marchantiopsida</taxon>
        <taxon>Marchantiidae</taxon>
        <taxon>Marchantiales</taxon>
        <taxon>Marchantiaceae</taxon>
        <taxon>Marchantia</taxon>
    </lineage>
</organism>
<feature type="region of interest" description="Disordered" evidence="1">
    <location>
        <begin position="1"/>
        <end position="40"/>
    </location>
</feature>
<dbReference type="InterPro" id="IPR011009">
    <property type="entry name" value="Kinase-like_dom_sf"/>
</dbReference>
<feature type="compositionally biased region" description="Low complexity" evidence="1">
    <location>
        <begin position="1"/>
        <end position="11"/>
    </location>
</feature>
<proteinExistence type="predicted"/>